<dbReference type="InterPro" id="IPR043902">
    <property type="entry name" value="DUF5786"/>
</dbReference>
<dbReference type="AlphaFoldDB" id="A0ABD5R787"/>
<proteinExistence type="predicted"/>
<gene>
    <name evidence="3" type="ORF">ACFPJ5_02540</name>
</gene>
<feature type="domain" description="DUF5786" evidence="2">
    <location>
        <begin position="3"/>
        <end position="56"/>
    </location>
</feature>
<evidence type="ECO:0000259" key="2">
    <source>
        <dbReference type="Pfam" id="PF19099"/>
    </source>
</evidence>
<name>A0ABD5R787_9EURY</name>
<organism evidence="3 4">
    <name type="scientific">Salinirubrum litoreum</name>
    <dbReference type="NCBI Taxonomy" id="1126234"/>
    <lineage>
        <taxon>Archaea</taxon>
        <taxon>Methanobacteriati</taxon>
        <taxon>Methanobacteriota</taxon>
        <taxon>Stenosarchaea group</taxon>
        <taxon>Halobacteria</taxon>
        <taxon>Halobacteriales</taxon>
        <taxon>Haloferacaceae</taxon>
        <taxon>Salinirubrum</taxon>
    </lineage>
</organism>
<dbReference type="Pfam" id="PF19099">
    <property type="entry name" value="DUF5786"/>
    <property type="match status" value="1"/>
</dbReference>
<protein>
    <submittedName>
        <fullName evidence="3">DUF5786 family protein</fullName>
    </submittedName>
</protein>
<comment type="caution">
    <text evidence="3">The sequence shown here is derived from an EMBL/GenBank/DDBJ whole genome shotgun (WGS) entry which is preliminary data.</text>
</comment>
<reference evidence="3 4" key="1">
    <citation type="journal article" date="2019" name="Int. J. Syst. Evol. Microbiol.">
        <title>The Global Catalogue of Microorganisms (GCM) 10K type strain sequencing project: providing services to taxonomists for standard genome sequencing and annotation.</title>
        <authorList>
            <consortium name="The Broad Institute Genomics Platform"/>
            <consortium name="The Broad Institute Genome Sequencing Center for Infectious Disease"/>
            <person name="Wu L."/>
            <person name="Ma J."/>
        </authorList>
    </citation>
    <scope>NUCLEOTIDE SEQUENCE [LARGE SCALE GENOMIC DNA]</scope>
    <source>
        <strain evidence="3 4">CGMCC 1.12237</strain>
    </source>
</reference>
<keyword evidence="4" id="KW-1185">Reference proteome</keyword>
<dbReference type="Proteomes" id="UP001596201">
    <property type="component" value="Unassembled WGS sequence"/>
</dbReference>
<dbReference type="EMBL" id="JBHSKX010000001">
    <property type="protein sequence ID" value="MFC5365800.1"/>
    <property type="molecule type" value="Genomic_DNA"/>
</dbReference>
<accession>A0ABD5R787</accession>
<evidence type="ECO:0000313" key="3">
    <source>
        <dbReference type="EMBL" id="MFC5365800.1"/>
    </source>
</evidence>
<evidence type="ECO:0000313" key="4">
    <source>
        <dbReference type="Proteomes" id="UP001596201"/>
    </source>
</evidence>
<feature type="region of interest" description="Disordered" evidence="1">
    <location>
        <begin position="1"/>
        <end position="62"/>
    </location>
</feature>
<sequence length="62" mass="6828">MGFGSYDESEQENQQSDTDLDDSDGVSVHQNDHDGKATFETGASNEELIDQLQSMKDDGDDE</sequence>
<dbReference type="RefSeq" id="WP_227228898.1">
    <property type="nucleotide sequence ID" value="NZ_JAJCVJ010000001.1"/>
</dbReference>
<evidence type="ECO:0000256" key="1">
    <source>
        <dbReference type="SAM" id="MobiDB-lite"/>
    </source>
</evidence>